<evidence type="ECO:0000256" key="6">
    <source>
        <dbReference type="ARBA" id="ARBA00023242"/>
    </source>
</evidence>
<dbReference type="EMBL" id="ML993610">
    <property type="protein sequence ID" value="KAF2163128.1"/>
    <property type="molecule type" value="Genomic_DNA"/>
</dbReference>
<keyword evidence="4" id="KW-0238">DNA-binding</keyword>
<dbReference type="Pfam" id="PF04082">
    <property type="entry name" value="Fungal_trans"/>
    <property type="match status" value="1"/>
</dbReference>
<dbReference type="Proteomes" id="UP000799537">
    <property type="component" value="Unassembled WGS sequence"/>
</dbReference>
<dbReference type="InterPro" id="IPR007219">
    <property type="entry name" value="XnlR_reg_dom"/>
</dbReference>
<evidence type="ECO:0000256" key="4">
    <source>
        <dbReference type="ARBA" id="ARBA00023125"/>
    </source>
</evidence>
<dbReference type="PANTHER" id="PTHR31313:SF81">
    <property type="entry name" value="TY1 ENHANCER ACTIVATOR"/>
    <property type="match status" value="1"/>
</dbReference>
<dbReference type="AlphaFoldDB" id="A0A6A6CA66"/>
<keyword evidence="9" id="KW-1185">Reference proteome</keyword>
<evidence type="ECO:0000259" key="7">
    <source>
        <dbReference type="Pfam" id="PF04082"/>
    </source>
</evidence>
<sequence>MASVPGIPGSFVQILKDIYFETMFNAHLVLHQKRFEAALAAGRVPDHLVLSIFYHDSNGRATLKEDGFMIDWATRAGKLVFAAAEELQEYNMVTHSILTIFWASQGQWRRAVLHKLAAFAQIHVIGLHPKCSSQEQQWQAELRRRRFWACYCMDCHSSLDLHLTHSLSDPSSVPLPWPESNFNAEKMPSSNVMLHYDPSQPCGIYAAAMQALNLWYFSSEDVIVINGLTTVSLNARVTSLSAVRPCPSNTDRMTNATLYEIDGQLSRWWTVNPYNLTRNSIAAWPDHELSKVLMINFVYHQSFVAIHATRVPLFCGIRLGSDDVTSSSARLVSAQVALNHATSICDLAWLIMSSKKKMIRSLPNMVAYALYCGCIIQLPFLHCTDAGVQADAHARVEATLGLLEELGAFWRGPTIMSELIEDTEEVHLYRQAGASGKRRVHKQRTETSL</sequence>
<dbReference type="OrthoDB" id="309640at2759"/>
<keyword evidence="1" id="KW-0479">Metal-binding</keyword>
<dbReference type="InterPro" id="IPR051615">
    <property type="entry name" value="Transcr_Regulatory_Elem"/>
</dbReference>
<evidence type="ECO:0000256" key="5">
    <source>
        <dbReference type="ARBA" id="ARBA00023163"/>
    </source>
</evidence>
<dbReference type="GO" id="GO:0008270">
    <property type="term" value="F:zinc ion binding"/>
    <property type="evidence" value="ECO:0007669"/>
    <property type="project" value="InterPro"/>
</dbReference>
<dbReference type="RefSeq" id="XP_033664017.1">
    <property type="nucleotide sequence ID" value="XM_033813731.1"/>
</dbReference>
<dbReference type="CDD" id="cd12148">
    <property type="entry name" value="fungal_TF_MHR"/>
    <property type="match status" value="1"/>
</dbReference>
<keyword evidence="5" id="KW-0804">Transcription</keyword>
<evidence type="ECO:0000256" key="3">
    <source>
        <dbReference type="ARBA" id="ARBA00023015"/>
    </source>
</evidence>
<protein>
    <recommendedName>
        <fullName evidence="7">Xylanolytic transcriptional activator regulatory domain-containing protein</fullName>
    </recommendedName>
</protein>
<organism evidence="8 9">
    <name type="scientific">Zasmidium cellare ATCC 36951</name>
    <dbReference type="NCBI Taxonomy" id="1080233"/>
    <lineage>
        <taxon>Eukaryota</taxon>
        <taxon>Fungi</taxon>
        <taxon>Dikarya</taxon>
        <taxon>Ascomycota</taxon>
        <taxon>Pezizomycotina</taxon>
        <taxon>Dothideomycetes</taxon>
        <taxon>Dothideomycetidae</taxon>
        <taxon>Mycosphaerellales</taxon>
        <taxon>Mycosphaerellaceae</taxon>
        <taxon>Zasmidium</taxon>
    </lineage>
</organism>
<evidence type="ECO:0000313" key="9">
    <source>
        <dbReference type="Proteomes" id="UP000799537"/>
    </source>
</evidence>
<dbReference type="GO" id="GO:0006351">
    <property type="term" value="P:DNA-templated transcription"/>
    <property type="evidence" value="ECO:0007669"/>
    <property type="project" value="InterPro"/>
</dbReference>
<keyword evidence="2" id="KW-0862">Zinc</keyword>
<evidence type="ECO:0000256" key="1">
    <source>
        <dbReference type="ARBA" id="ARBA00022723"/>
    </source>
</evidence>
<dbReference type="PANTHER" id="PTHR31313">
    <property type="entry name" value="TY1 ENHANCER ACTIVATOR"/>
    <property type="match status" value="1"/>
</dbReference>
<reference evidence="8" key="1">
    <citation type="journal article" date="2020" name="Stud. Mycol.">
        <title>101 Dothideomycetes genomes: a test case for predicting lifestyles and emergence of pathogens.</title>
        <authorList>
            <person name="Haridas S."/>
            <person name="Albert R."/>
            <person name="Binder M."/>
            <person name="Bloem J."/>
            <person name="Labutti K."/>
            <person name="Salamov A."/>
            <person name="Andreopoulos B."/>
            <person name="Baker S."/>
            <person name="Barry K."/>
            <person name="Bills G."/>
            <person name="Bluhm B."/>
            <person name="Cannon C."/>
            <person name="Castanera R."/>
            <person name="Culley D."/>
            <person name="Daum C."/>
            <person name="Ezra D."/>
            <person name="Gonzalez J."/>
            <person name="Henrissat B."/>
            <person name="Kuo A."/>
            <person name="Liang C."/>
            <person name="Lipzen A."/>
            <person name="Lutzoni F."/>
            <person name="Magnuson J."/>
            <person name="Mondo S."/>
            <person name="Nolan M."/>
            <person name="Ohm R."/>
            <person name="Pangilinan J."/>
            <person name="Park H.-J."/>
            <person name="Ramirez L."/>
            <person name="Alfaro M."/>
            <person name="Sun H."/>
            <person name="Tritt A."/>
            <person name="Yoshinaga Y."/>
            <person name="Zwiers L.-H."/>
            <person name="Turgeon B."/>
            <person name="Goodwin S."/>
            <person name="Spatafora J."/>
            <person name="Crous P."/>
            <person name="Grigoriev I."/>
        </authorList>
    </citation>
    <scope>NUCLEOTIDE SEQUENCE</scope>
    <source>
        <strain evidence="8">ATCC 36951</strain>
    </source>
</reference>
<dbReference type="GeneID" id="54567003"/>
<dbReference type="GO" id="GO:0003677">
    <property type="term" value="F:DNA binding"/>
    <property type="evidence" value="ECO:0007669"/>
    <property type="project" value="UniProtKB-KW"/>
</dbReference>
<feature type="domain" description="Xylanolytic transcriptional activator regulatory" evidence="7">
    <location>
        <begin position="100"/>
        <end position="197"/>
    </location>
</feature>
<evidence type="ECO:0000256" key="2">
    <source>
        <dbReference type="ARBA" id="ARBA00022833"/>
    </source>
</evidence>
<gene>
    <name evidence="8" type="ORF">M409DRAFT_57795</name>
</gene>
<name>A0A6A6CA66_ZASCE</name>
<proteinExistence type="predicted"/>
<keyword evidence="3" id="KW-0805">Transcription regulation</keyword>
<accession>A0A6A6CA66</accession>
<keyword evidence="6" id="KW-0539">Nucleus</keyword>
<evidence type="ECO:0000313" key="8">
    <source>
        <dbReference type="EMBL" id="KAF2163128.1"/>
    </source>
</evidence>